<evidence type="ECO:0000313" key="9">
    <source>
        <dbReference type="EMBL" id="TFK21811.1"/>
    </source>
</evidence>
<evidence type="ECO:0000256" key="3">
    <source>
        <dbReference type="ARBA" id="ARBA00022723"/>
    </source>
</evidence>
<keyword evidence="4 7" id="KW-0862">Zinc</keyword>
<sequence>RRQTTTPVPTEFEDLFLGNQRFRTDNGPLIEELAEDGQHPRYLFLGCSDSRVAEGTVFDALPGTLFTERNIANLFESGDANAQAVVAYGVEHLHTRHVIVMGHYGCGGVAASIASQPAAPWDDATAAIEAWIAPIRSLYSTSTRPEIVALRAANALLPVAPTPGLEEPGFRALVEENVKRTVSNIASNAVV</sequence>
<organism evidence="9 10">
    <name type="scientific">Coprinopsis marcescibilis</name>
    <name type="common">Agaric fungus</name>
    <name type="synonym">Psathyrella marcescibilis</name>
    <dbReference type="NCBI Taxonomy" id="230819"/>
    <lineage>
        <taxon>Eukaryota</taxon>
        <taxon>Fungi</taxon>
        <taxon>Dikarya</taxon>
        <taxon>Basidiomycota</taxon>
        <taxon>Agaricomycotina</taxon>
        <taxon>Agaricomycetes</taxon>
        <taxon>Agaricomycetidae</taxon>
        <taxon>Agaricales</taxon>
        <taxon>Agaricineae</taxon>
        <taxon>Psathyrellaceae</taxon>
        <taxon>Coprinopsis</taxon>
    </lineage>
</organism>
<evidence type="ECO:0000256" key="5">
    <source>
        <dbReference type="ARBA" id="ARBA00023239"/>
    </source>
</evidence>
<comment type="similarity">
    <text evidence="1 8">Belongs to the beta-class carbonic anhydrase family.</text>
</comment>
<comment type="function">
    <text evidence="8">Reversible hydration of carbon dioxide.</text>
</comment>
<evidence type="ECO:0000256" key="8">
    <source>
        <dbReference type="RuleBase" id="RU003956"/>
    </source>
</evidence>
<dbReference type="GO" id="GO:0008270">
    <property type="term" value="F:zinc ion binding"/>
    <property type="evidence" value="ECO:0007669"/>
    <property type="project" value="UniProtKB-UniRule"/>
</dbReference>
<reference evidence="9 10" key="1">
    <citation type="journal article" date="2019" name="Nat. Ecol. Evol.">
        <title>Megaphylogeny resolves global patterns of mushroom evolution.</title>
        <authorList>
            <person name="Varga T."/>
            <person name="Krizsan K."/>
            <person name="Foldi C."/>
            <person name="Dima B."/>
            <person name="Sanchez-Garcia M."/>
            <person name="Sanchez-Ramirez S."/>
            <person name="Szollosi G.J."/>
            <person name="Szarkandi J.G."/>
            <person name="Papp V."/>
            <person name="Albert L."/>
            <person name="Andreopoulos W."/>
            <person name="Angelini C."/>
            <person name="Antonin V."/>
            <person name="Barry K.W."/>
            <person name="Bougher N.L."/>
            <person name="Buchanan P."/>
            <person name="Buyck B."/>
            <person name="Bense V."/>
            <person name="Catcheside P."/>
            <person name="Chovatia M."/>
            <person name="Cooper J."/>
            <person name="Damon W."/>
            <person name="Desjardin D."/>
            <person name="Finy P."/>
            <person name="Geml J."/>
            <person name="Haridas S."/>
            <person name="Hughes K."/>
            <person name="Justo A."/>
            <person name="Karasinski D."/>
            <person name="Kautmanova I."/>
            <person name="Kiss B."/>
            <person name="Kocsube S."/>
            <person name="Kotiranta H."/>
            <person name="LaButti K.M."/>
            <person name="Lechner B.E."/>
            <person name="Liimatainen K."/>
            <person name="Lipzen A."/>
            <person name="Lukacs Z."/>
            <person name="Mihaltcheva S."/>
            <person name="Morgado L.N."/>
            <person name="Niskanen T."/>
            <person name="Noordeloos M.E."/>
            <person name="Ohm R.A."/>
            <person name="Ortiz-Santana B."/>
            <person name="Ovrebo C."/>
            <person name="Racz N."/>
            <person name="Riley R."/>
            <person name="Savchenko A."/>
            <person name="Shiryaev A."/>
            <person name="Soop K."/>
            <person name="Spirin V."/>
            <person name="Szebenyi C."/>
            <person name="Tomsovsky M."/>
            <person name="Tulloss R.E."/>
            <person name="Uehling J."/>
            <person name="Grigoriev I.V."/>
            <person name="Vagvolgyi C."/>
            <person name="Papp T."/>
            <person name="Martin F.M."/>
            <person name="Miettinen O."/>
            <person name="Hibbett D.S."/>
            <person name="Nagy L.G."/>
        </authorList>
    </citation>
    <scope>NUCLEOTIDE SEQUENCE [LARGE SCALE GENOMIC DNA]</scope>
    <source>
        <strain evidence="9 10">CBS 121175</strain>
    </source>
</reference>
<dbReference type="SMART" id="SM00947">
    <property type="entry name" value="Pro_CA"/>
    <property type="match status" value="1"/>
</dbReference>
<evidence type="ECO:0000256" key="7">
    <source>
        <dbReference type="PIRSR" id="PIRSR601765-1"/>
    </source>
</evidence>
<feature type="non-terminal residue" evidence="9">
    <location>
        <position position="1"/>
    </location>
</feature>
<dbReference type="Gene3D" id="3.40.1050.10">
    <property type="entry name" value="Carbonic anhydrase"/>
    <property type="match status" value="1"/>
</dbReference>
<dbReference type="EMBL" id="ML210257">
    <property type="protein sequence ID" value="TFK21811.1"/>
    <property type="molecule type" value="Genomic_DNA"/>
</dbReference>
<evidence type="ECO:0000256" key="6">
    <source>
        <dbReference type="ARBA" id="ARBA00048348"/>
    </source>
</evidence>
<dbReference type="AlphaFoldDB" id="A0A5C3KMX4"/>
<dbReference type="GO" id="GO:0034599">
    <property type="term" value="P:cellular response to oxidative stress"/>
    <property type="evidence" value="ECO:0007669"/>
    <property type="project" value="TreeGrafter"/>
</dbReference>
<evidence type="ECO:0000256" key="2">
    <source>
        <dbReference type="ARBA" id="ARBA00012925"/>
    </source>
</evidence>
<dbReference type="EC" id="4.2.1.1" evidence="2 8"/>
<proteinExistence type="inferred from homology"/>
<feature type="binding site" evidence="7">
    <location>
        <position position="106"/>
    </location>
    <ligand>
        <name>Zn(2+)</name>
        <dbReference type="ChEBI" id="CHEBI:29105"/>
    </ligand>
</feature>
<keyword evidence="3 7" id="KW-0479">Metal-binding</keyword>
<comment type="catalytic activity">
    <reaction evidence="6 8">
        <text>hydrogencarbonate + H(+) = CO2 + H2O</text>
        <dbReference type="Rhea" id="RHEA:10748"/>
        <dbReference type="ChEBI" id="CHEBI:15377"/>
        <dbReference type="ChEBI" id="CHEBI:15378"/>
        <dbReference type="ChEBI" id="CHEBI:16526"/>
        <dbReference type="ChEBI" id="CHEBI:17544"/>
        <dbReference type="EC" id="4.2.1.1"/>
    </reaction>
</comment>
<keyword evidence="10" id="KW-1185">Reference proteome</keyword>
<dbReference type="Proteomes" id="UP000307440">
    <property type="component" value="Unassembled WGS sequence"/>
</dbReference>
<dbReference type="OrthoDB" id="10248475at2759"/>
<protein>
    <recommendedName>
        <fullName evidence="2 8">Carbonic anhydrase</fullName>
        <ecNumber evidence="2 8">4.2.1.1</ecNumber>
    </recommendedName>
    <alternativeName>
        <fullName evidence="8">Carbonate dehydratase</fullName>
    </alternativeName>
</protein>
<dbReference type="Pfam" id="PF00484">
    <property type="entry name" value="Pro_CA"/>
    <property type="match status" value="1"/>
</dbReference>
<dbReference type="InterPro" id="IPR001765">
    <property type="entry name" value="Carbonic_anhydrase"/>
</dbReference>
<evidence type="ECO:0000313" key="10">
    <source>
        <dbReference type="Proteomes" id="UP000307440"/>
    </source>
</evidence>
<feature type="non-terminal residue" evidence="9">
    <location>
        <position position="191"/>
    </location>
</feature>
<keyword evidence="5 8" id="KW-0456">Lyase</keyword>
<dbReference type="InterPro" id="IPR036874">
    <property type="entry name" value="Carbonic_anhydrase_sf"/>
</dbReference>
<dbReference type="STRING" id="230819.A0A5C3KMX4"/>
<dbReference type="SUPFAM" id="SSF53056">
    <property type="entry name" value="beta-carbonic anhydrase, cab"/>
    <property type="match status" value="1"/>
</dbReference>
<feature type="binding site" evidence="7">
    <location>
        <position position="103"/>
    </location>
    <ligand>
        <name>Zn(2+)</name>
        <dbReference type="ChEBI" id="CHEBI:29105"/>
    </ligand>
</feature>
<feature type="binding site" evidence="7">
    <location>
        <position position="47"/>
    </location>
    <ligand>
        <name>Zn(2+)</name>
        <dbReference type="ChEBI" id="CHEBI:29105"/>
    </ligand>
</feature>
<dbReference type="PANTHER" id="PTHR11002:SF76">
    <property type="entry name" value="CARBONIC ANHYDRASE"/>
    <property type="match status" value="1"/>
</dbReference>
<evidence type="ECO:0000256" key="1">
    <source>
        <dbReference type="ARBA" id="ARBA00006217"/>
    </source>
</evidence>
<dbReference type="PANTHER" id="PTHR11002">
    <property type="entry name" value="CARBONIC ANHYDRASE"/>
    <property type="match status" value="1"/>
</dbReference>
<feature type="binding site" evidence="7">
    <location>
        <position position="49"/>
    </location>
    <ligand>
        <name>Zn(2+)</name>
        <dbReference type="ChEBI" id="CHEBI:29105"/>
    </ligand>
</feature>
<comment type="cofactor">
    <cofactor evidence="7">
        <name>Zn(2+)</name>
        <dbReference type="ChEBI" id="CHEBI:29105"/>
    </cofactor>
    <text evidence="7">Binds 1 zinc ion per subunit.</text>
</comment>
<dbReference type="GO" id="GO:0071244">
    <property type="term" value="P:cellular response to carbon dioxide"/>
    <property type="evidence" value="ECO:0007669"/>
    <property type="project" value="TreeGrafter"/>
</dbReference>
<gene>
    <name evidence="9" type="ORF">FA15DRAFT_562467</name>
</gene>
<accession>A0A5C3KMX4</accession>
<dbReference type="GO" id="GO:0004089">
    <property type="term" value="F:carbonate dehydratase activity"/>
    <property type="evidence" value="ECO:0007669"/>
    <property type="project" value="UniProtKB-UniRule"/>
</dbReference>
<name>A0A5C3KMX4_COPMA</name>
<evidence type="ECO:0000256" key="4">
    <source>
        <dbReference type="ARBA" id="ARBA00022833"/>
    </source>
</evidence>